<protein>
    <submittedName>
        <fullName evidence="6">Translocation/assembly module TamB domain-containing protein</fullName>
    </submittedName>
</protein>
<dbReference type="EMBL" id="JAQIBD010000001">
    <property type="protein sequence ID" value="MDM5270946.1"/>
    <property type="molecule type" value="Genomic_DNA"/>
</dbReference>
<keyword evidence="7" id="KW-1185">Reference proteome</keyword>
<keyword evidence="3" id="KW-1133">Transmembrane helix</keyword>
<evidence type="ECO:0000256" key="3">
    <source>
        <dbReference type="ARBA" id="ARBA00022989"/>
    </source>
</evidence>
<gene>
    <name evidence="6" type="ORF">PGH07_01995</name>
</gene>
<evidence type="ECO:0000259" key="5">
    <source>
        <dbReference type="Pfam" id="PF04357"/>
    </source>
</evidence>
<keyword evidence="2" id="KW-0812">Transmembrane</keyword>
<evidence type="ECO:0000256" key="4">
    <source>
        <dbReference type="ARBA" id="ARBA00023136"/>
    </source>
</evidence>
<dbReference type="Pfam" id="PF04357">
    <property type="entry name" value="TamB"/>
    <property type="match status" value="1"/>
</dbReference>
<dbReference type="RefSeq" id="WP_289412219.1">
    <property type="nucleotide sequence ID" value="NZ_JAQIBD010000001.1"/>
</dbReference>
<proteinExistence type="predicted"/>
<feature type="domain" description="Translocation and assembly module TamB C-terminal" evidence="5">
    <location>
        <begin position="735"/>
        <end position="1038"/>
    </location>
</feature>
<sequence length="1038" mass="116390">MRKVLLGSIIFIIVLLTALWVAINTPIVVKEIAKRYAPDYAISYEDISGDVLDGITIHAPKYKEKLLAKQLTLRLNPAALLQKKISLTKVVLEEGNVTRIKTFIESFGSSNDTSESSFSFDVGMEEVHISLLPFVFQDISVSKFLMSASMLSYSENELEMEALELLVDTNATDINLKGSYEDREVHITSLSVKRVDLPTLRRFISSLEKAEQGANTSHEETRESFYLPKSIRVDQIYLNAKPTIFDPVQIQKFNLEGSKITVNLQERLVEDGSVFLDARSNLSNIVFKGNVDENTLVGKIALTPHKRLFELSGLPLRKEAFGNIVIDILASTSNIQADVQASATQILTGKKGDFNVDVESLVSKVLYRISEQKLSSDTNITLSTPYAKNILLTNQLMMNKNITYHGEIYAREVYGLDENLTGVLHDLNVTYQGDDMHLDAKLVSDSLEGSFAMQDYKRGNLQLKTKKAIKVTDIKKLPEELEDTEANIEVQLPFDLEQNTLLHGIALIRSNLVNVDTDIILSKTIQVKNKITIPEDSLVRPLDPKIQWDKLSTIDIDLTVDGNDSTIDMKTNALNFQAIYKKNDQTIKGGLKSQPLHATFDANLTKELKVNTTIGSLRSLNTFIASYYTLDDMPVVEGSAVINAVINKEKKINLSLKSPQIVYNADRENKHMFSDVDIDISVKDMNMTIQHYQLIYNKQRLYATKPSLIQLKDNEVELSSVWVNDALQIAGKYDLKKKEGKINADANKLKLEHEWADVLSDINIVTTADGNRTDIKGDIVLQGGEIHYDINQQSFASDSDIIIVENKEKKQPNHFMDQLSMALNIHCKKALLFKQKDINIQAKPSFTLYKAMNEPLMVLGSIELLEGGTYLFQNKKFVLEKSFIYFTGTFNKPLLEIKAKHQALNHLITITVTGTPEAPNINFSSSPSLTREQILSVLLFDNESASDTYTGDEMMKMMGGAMAKSALANAGVKIDHFVLGAGNSIEVGKKLTDDLMIIYINDEIPRVELKYRHNRRFQSVIGASGESSSYDIIYIKDF</sequence>
<keyword evidence="4" id="KW-0472">Membrane</keyword>
<evidence type="ECO:0000313" key="6">
    <source>
        <dbReference type="EMBL" id="MDM5270946.1"/>
    </source>
</evidence>
<evidence type="ECO:0000256" key="2">
    <source>
        <dbReference type="ARBA" id="ARBA00022692"/>
    </source>
</evidence>
<dbReference type="InterPro" id="IPR007452">
    <property type="entry name" value="TamB_C"/>
</dbReference>
<comment type="caution">
    <text evidence="6">The sequence shown here is derived from an EMBL/GenBank/DDBJ whole genome shotgun (WGS) entry which is preliminary data.</text>
</comment>
<dbReference type="Proteomes" id="UP001169069">
    <property type="component" value="Unassembled WGS sequence"/>
</dbReference>
<accession>A0ABT7QW27</accession>
<name>A0ABT7QW27_9BACT</name>
<comment type="subcellular location">
    <subcellularLocation>
        <location evidence="1">Membrane</location>
        <topology evidence="1">Single-pass membrane protein</topology>
    </subcellularLocation>
</comment>
<reference evidence="6" key="1">
    <citation type="submission" date="2023-01" db="EMBL/GenBank/DDBJ databases">
        <title>Sulfurovum sp. zt1-1 genome assembly.</title>
        <authorList>
            <person name="Wang J."/>
        </authorList>
    </citation>
    <scope>NUCLEOTIDE SEQUENCE</scope>
    <source>
        <strain evidence="6">Zt1-1</strain>
    </source>
</reference>
<organism evidence="6 7">
    <name type="scientific">Sulfurovum zhangzhouensis</name>
    <dbReference type="NCBI Taxonomy" id="3019067"/>
    <lineage>
        <taxon>Bacteria</taxon>
        <taxon>Pseudomonadati</taxon>
        <taxon>Campylobacterota</taxon>
        <taxon>Epsilonproteobacteria</taxon>
        <taxon>Campylobacterales</taxon>
        <taxon>Sulfurovaceae</taxon>
        <taxon>Sulfurovum</taxon>
    </lineage>
</organism>
<evidence type="ECO:0000256" key="1">
    <source>
        <dbReference type="ARBA" id="ARBA00004167"/>
    </source>
</evidence>
<evidence type="ECO:0000313" key="7">
    <source>
        <dbReference type="Proteomes" id="UP001169069"/>
    </source>
</evidence>